<dbReference type="Proteomes" id="UP000094784">
    <property type="component" value="Unassembled WGS sequence"/>
</dbReference>
<sequence>MAQTILHKRGLKASLPELLESEIAFTKDTREVFIGTNEGNKRLLTEDNNHKIVVFVVSGDVAEGVQDPHIVLPYDVEVLDVKAYVATQPGADLQFQLEYSIDYTNWSPLTVDPIQINSGSFGNNGGHELSVRDLLAETMLRINVIASSVEARNLTVNIKTIRK</sequence>
<proteinExistence type="predicted"/>
<organism evidence="1 2">
    <name type="scientific">Lysinibacillus fusiformis</name>
    <dbReference type="NCBI Taxonomy" id="28031"/>
    <lineage>
        <taxon>Bacteria</taxon>
        <taxon>Bacillati</taxon>
        <taxon>Bacillota</taxon>
        <taxon>Bacilli</taxon>
        <taxon>Bacillales</taxon>
        <taxon>Bacillaceae</taxon>
        <taxon>Lysinibacillus</taxon>
    </lineage>
</organism>
<evidence type="ECO:0000313" key="1">
    <source>
        <dbReference type="EMBL" id="ODV53319.1"/>
    </source>
</evidence>
<evidence type="ECO:0000313" key="2">
    <source>
        <dbReference type="Proteomes" id="UP000094784"/>
    </source>
</evidence>
<accession>A0A1E4QYR4</accession>
<dbReference type="RefSeq" id="WP_069483560.1">
    <property type="nucleotide sequence ID" value="NZ_JACUVP010000003.1"/>
</dbReference>
<gene>
    <name evidence="1" type="ORF">BG258_23750</name>
</gene>
<reference evidence="1 2" key="1">
    <citation type="submission" date="2016-09" db="EMBL/GenBank/DDBJ databases">
        <title>Draft genome sequence of the soil isolate, Lysinibacillus fusiformis M5, a potential hypoxanthine producer.</title>
        <authorList>
            <person name="Gallegos-Monterrosa R."/>
            <person name="Maroti G."/>
            <person name="Balint B."/>
            <person name="Kovacs A.T."/>
        </authorList>
    </citation>
    <scope>NUCLEOTIDE SEQUENCE [LARGE SCALE GENOMIC DNA]</scope>
    <source>
        <strain evidence="1 2">M5</strain>
    </source>
</reference>
<protein>
    <submittedName>
        <fullName evidence="1">Uncharacterized protein</fullName>
    </submittedName>
</protein>
<comment type="caution">
    <text evidence="1">The sequence shown here is derived from an EMBL/GenBank/DDBJ whole genome shotgun (WGS) entry which is preliminary data.</text>
</comment>
<name>A0A1E4QYR4_9BACI</name>
<dbReference type="AlphaFoldDB" id="A0A1E4QYR4"/>
<dbReference type="EMBL" id="MECQ01000008">
    <property type="protein sequence ID" value="ODV53319.1"/>
    <property type="molecule type" value="Genomic_DNA"/>
</dbReference>